<dbReference type="InterPro" id="IPR036397">
    <property type="entry name" value="RNaseH_sf"/>
</dbReference>
<evidence type="ECO:0000256" key="7">
    <source>
        <dbReference type="SAM" id="MobiDB-lite"/>
    </source>
</evidence>
<reference evidence="9 10" key="1">
    <citation type="submission" date="2019-10" db="EMBL/GenBank/DDBJ databases">
        <authorList>
            <person name="Palmer J.M."/>
        </authorList>
    </citation>
    <scope>NUCLEOTIDE SEQUENCE [LARGE SCALE GENOMIC DNA]</scope>
    <source>
        <strain evidence="9 10">TWF694</strain>
    </source>
</reference>
<dbReference type="SMART" id="SM00479">
    <property type="entry name" value="EXOIII"/>
    <property type="match status" value="1"/>
</dbReference>
<dbReference type="PANTHER" id="PTHR12801:SF115">
    <property type="entry name" value="FI18136P1-RELATED"/>
    <property type="match status" value="1"/>
</dbReference>
<dbReference type="GO" id="GO:0003676">
    <property type="term" value="F:nucleic acid binding"/>
    <property type="evidence" value="ECO:0007669"/>
    <property type="project" value="InterPro"/>
</dbReference>
<protein>
    <recommendedName>
        <fullName evidence="8">Exonuclease domain-containing protein</fullName>
    </recommendedName>
</protein>
<comment type="similarity">
    <text evidence="2">Belongs to the REXO1/REXO3 family.</text>
</comment>
<evidence type="ECO:0000256" key="4">
    <source>
        <dbReference type="ARBA" id="ARBA00022801"/>
    </source>
</evidence>
<feature type="compositionally biased region" description="Acidic residues" evidence="7">
    <location>
        <begin position="60"/>
        <end position="72"/>
    </location>
</feature>
<accession>A0AAV9XGL9</accession>
<dbReference type="FunFam" id="3.30.420.10:FF:000019">
    <property type="entry name" value="RNA exonuclease NEF-sp"/>
    <property type="match status" value="1"/>
</dbReference>
<dbReference type="InterPro" id="IPR012337">
    <property type="entry name" value="RNaseH-like_sf"/>
</dbReference>
<dbReference type="Pfam" id="PF00929">
    <property type="entry name" value="RNase_T"/>
    <property type="match status" value="1"/>
</dbReference>
<dbReference type="InterPro" id="IPR047021">
    <property type="entry name" value="REXO1/3/4-like"/>
</dbReference>
<feature type="compositionally biased region" description="Polar residues" evidence="7">
    <location>
        <begin position="40"/>
        <end position="49"/>
    </location>
</feature>
<sequence length="705" mass="79083">MARKSKKRSHRADRKRATLQDKEHSPLPALPSFGDLPKFTLSSTAPPSDSSRKRSIDQLSDGEDEEPSPEDESSPKRLKPDDEVKDNDSLPPSADSDGWHHVTYKKNNTRRDSSYPEFIISSQRIHTWTRIADLQSLIFHLLSHDAPPGWMLIRNKSAIRRIVYLHVPGLSMDLFDGRVTLSSKTPQNNQPRHNLGEYFPINIKSTPLPAPLHPLSEIFTHILPVRAGGDNLKLYSPVHNMLNVSIEQEEDSNNSSNRKRSRKRKPKPTSRLKITELLLSLDDLIENEYPLHSTYSPKTTVPPLPESWLETDLSTTPERIIQSGSILEGYTLYSLDCEMVKTVSGPTLARISIIDWDGKTILDELVKPDEPIEDYLTPFSGITPQMLKDVTTTFHDIQQKLKNLLNGNAILVGQSLNSDLTALKWRHPWIVDTSVIFDHPRGKPMKPSLKWLSQKYLKKDIQRGTSSTGGHDSVEDARACLDLVKLKLERGKDFGSAASSFESIFTKLAQVQPKSRTGGVVDYGDPEKKYASLAQYIKRVEDDDVVVDGVLTAVNGDDTAGIAPVDFVWAQLKSLNEVRGWNNSYQKFVNQMNAVPITATSPPIEIPEKPNQPEPLILAKAVEETVGRVKRIYDGLPKCSALVVYGGTGDPVEMGRLNAVQAVYRREFKVKKWDECSVRWTDDEDQALRKAVGEARKGIAFLTVK</sequence>
<dbReference type="SUPFAM" id="SSF53098">
    <property type="entry name" value="Ribonuclease H-like"/>
    <property type="match status" value="1"/>
</dbReference>
<feature type="region of interest" description="Disordered" evidence="7">
    <location>
        <begin position="1"/>
        <end position="102"/>
    </location>
</feature>
<dbReference type="Proteomes" id="UP001365542">
    <property type="component" value="Unassembled WGS sequence"/>
</dbReference>
<keyword evidence="5" id="KW-0269">Exonuclease</keyword>
<feature type="compositionally biased region" description="Basic residues" evidence="7">
    <location>
        <begin position="257"/>
        <end position="269"/>
    </location>
</feature>
<feature type="domain" description="Exonuclease" evidence="8">
    <location>
        <begin position="331"/>
        <end position="493"/>
    </location>
</feature>
<comment type="caution">
    <text evidence="9">The sequence shown here is derived from an EMBL/GenBank/DDBJ whole genome shotgun (WGS) entry which is preliminary data.</text>
</comment>
<keyword evidence="3" id="KW-0540">Nuclease</keyword>
<organism evidence="9 10">
    <name type="scientific">Orbilia ellipsospora</name>
    <dbReference type="NCBI Taxonomy" id="2528407"/>
    <lineage>
        <taxon>Eukaryota</taxon>
        <taxon>Fungi</taxon>
        <taxon>Dikarya</taxon>
        <taxon>Ascomycota</taxon>
        <taxon>Pezizomycotina</taxon>
        <taxon>Orbiliomycetes</taxon>
        <taxon>Orbiliales</taxon>
        <taxon>Orbiliaceae</taxon>
        <taxon>Orbilia</taxon>
    </lineage>
</organism>
<keyword evidence="4" id="KW-0378">Hydrolase</keyword>
<dbReference type="Gene3D" id="3.30.420.10">
    <property type="entry name" value="Ribonuclease H-like superfamily/Ribonuclease H"/>
    <property type="match status" value="1"/>
</dbReference>
<feature type="region of interest" description="Disordered" evidence="7">
    <location>
        <begin position="246"/>
        <end position="269"/>
    </location>
</feature>
<feature type="compositionally biased region" description="Basic residues" evidence="7">
    <location>
        <begin position="1"/>
        <end position="14"/>
    </location>
</feature>
<feature type="compositionally biased region" description="Basic and acidic residues" evidence="7">
    <location>
        <begin position="73"/>
        <end position="88"/>
    </location>
</feature>
<dbReference type="InterPro" id="IPR013520">
    <property type="entry name" value="Ribonucl_H"/>
</dbReference>
<keyword evidence="10" id="KW-1185">Reference proteome</keyword>
<evidence type="ECO:0000256" key="1">
    <source>
        <dbReference type="ARBA" id="ARBA00004123"/>
    </source>
</evidence>
<proteinExistence type="inferred from homology"/>
<dbReference type="GO" id="GO:0005634">
    <property type="term" value="C:nucleus"/>
    <property type="evidence" value="ECO:0007669"/>
    <property type="project" value="UniProtKB-SubCell"/>
</dbReference>
<feature type="compositionally biased region" description="Basic and acidic residues" evidence="7">
    <location>
        <begin position="15"/>
        <end position="25"/>
    </location>
</feature>
<dbReference type="InterPro" id="IPR034922">
    <property type="entry name" value="REX1-like_exo"/>
</dbReference>
<evidence type="ECO:0000256" key="6">
    <source>
        <dbReference type="ARBA" id="ARBA00023242"/>
    </source>
</evidence>
<comment type="subcellular location">
    <subcellularLocation>
        <location evidence="1">Nucleus</location>
    </subcellularLocation>
</comment>
<evidence type="ECO:0000256" key="5">
    <source>
        <dbReference type="ARBA" id="ARBA00022839"/>
    </source>
</evidence>
<name>A0AAV9XGL9_9PEZI</name>
<dbReference type="EMBL" id="JAVHJO010000004">
    <property type="protein sequence ID" value="KAK6541096.1"/>
    <property type="molecule type" value="Genomic_DNA"/>
</dbReference>
<evidence type="ECO:0000256" key="3">
    <source>
        <dbReference type="ARBA" id="ARBA00022722"/>
    </source>
</evidence>
<evidence type="ECO:0000313" key="10">
    <source>
        <dbReference type="Proteomes" id="UP001365542"/>
    </source>
</evidence>
<dbReference type="AlphaFoldDB" id="A0AAV9XGL9"/>
<evidence type="ECO:0000256" key="2">
    <source>
        <dbReference type="ARBA" id="ARBA00006357"/>
    </source>
</evidence>
<dbReference type="PANTHER" id="PTHR12801">
    <property type="entry name" value="RNA EXONUCLEASE REXO1 / RECO3 FAMILY MEMBER-RELATED"/>
    <property type="match status" value="1"/>
</dbReference>
<keyword evidence="6" id="KW-0539">Nucleus</keyword>
<gene>
    <name evidence="9" type="ORF">TWF694_008471</name>
</gene>
<evidence type="ECO:0000313" key="9">
    <source>
        <dbReference type="EMBL" id="KAK6541096.1"/>
    </source>
</evidence>
<dbReference type="CDD" id="cd06145">
    <property type="entry name" value="REX1_like"/>
    <property type="match status" value="1"/>
</dbReference>
<dbReference type="GO" id="GO:0004527">
    <property type="term" value="F:exonuclease activity"/>
    <property type="evidence" value="ECO:0007669"/>
    <property type="project" value="UniProtKB-KW"/>
</dbReference>
<evidence type="ECO:0000259" key="8">
    <source>
        <dbReference type="SMART" id="SM00479"/>
    </source>
</evidence>